<protein>
    <submittedName>
        <fullName evidence="1">NAD-P-binding protein</fullName>
    </submittedName>
</protein>
<evidence type="ECO:0000313" key="1">
    <source>
        <dbReference type="EMBL" id="KAI0036336.1"/>
    </source>
</evidence>
<accession>A0ACB8QYB4</accession>
<sequence length="300" mass="32363">MSGIIGLDEYEAFSSIEAIYPLIDPSAVFASRAFKGRVVLITGASGGIGRSISMFYARAGADLVLVSRTLENLKAGEVEILKEVPGARIELVDVDVVHPDSGTEAVKRTIAVFGRLDILVANAGIPSAPHAPLAEKDPLHWWCTQEVNVRGVFVFIHSALPELVKRKGQIVITSSAVAHLRVPGSSDYIISKHAVNRLAELVSLEYPDVKVYSVHPGVVASQQAREAATSFPAIDPPELMAATAMWLTMRNAEFLSGRFINATWDLNEVVAKKDEVVRENLLVTKLARPARESSDLSGAS</sequence>
<comment type="caution">
    <text evidence="1">The sequence shown here is derived from an EMBL/GenBank/DDBJ whole genome shotgun (WGS) entry which is preliminary data.</text>
</comment>
<name>A0ACB8QYB4_9AGAM</name>
<reference evidence="1" key="2">
    <citation type="journal article" date="2022" name="New Phytol.">
        <title>Evolutionary transition to the ectomycorrhizal habit in the genomes of a hyperdiverse lineage of mushroom-forming fungi.</title>
        <authorList>
            <person name="Looney B."/>
            <person name="Miyauchi S."/>
            <person name="Morin E."/>
            <person name="Drula E."/>
            <person name="Courty P.E."/>
            <person name="Kohler A."/>
            <person name="Kuo A."/>
            <person name="LaButti K."/>
            <person name="Pangilinan J."/>
            <person name="Lipzen A."/>
            <person name="Riley R."/>
            <person name="Andreopoulos W."/>
            <person name="He G."/>
            <person name="Johnson J."/>
            <person name="Nolan M."/>
            <person name="Tritt A."/>
            <person name="Barry K.W."/>
            <person name="Grigoriev I.V."/>
            <person name="Nagy L.G."/>
            <person name="Hibbett D."/>
            <person name="Henrissat B."/>
            <person name="Matheny P.B."/>
            <person name="Labbe J."/>
            <person name="Martin F.M."/>
        </authorList>
    </citation>
    <scope>NUCLEOTIDE SEQUENCE</scope>
    <source>
        <strain evidence="1">EC-137</strain>
    </source>
</reference>
<dbReference type="EMBL" id="MU273472">
    <property type="protein sequence ID" value="KAI0036336.1"/>
    <property type="molecule type" value="Genomic_DNA"/>
</dbReference>
<gene>
    <name evidence="1" type="ORF">K488DRAFT_76024</name>
</gene>
<dbReference type="Proteomes" id="UP000814128">
    <property type="component" value="Unassembled WGS sequence"/>
</dbReference>
<organism evidence="1 2">
    <name type="scientific">Vararia minispora EC-137</name>
    <dbReference type="NCBI Taxonomy" id="1314806"/>
    <lineage>
        <taxon>Eukaryota</taxon>
        <taxon>Fungi</taxon>
        <taxon>Dikarya</taxon>
        <taxon>Basidiomycota</taxon>
        <taxon>Agaricomycotina</taxon>
        <taxon>Agaricomycetes</taxon>
        <taxon>Russulales</taxon>
        <taxon>Lachnocladiaceae</taxon>
        <taxon>Vararia</taxon>
    </lineage>
</organism>
<reference evidence="1" key="1">
    <citation type="submission" date="2021-02" db="EMBL/GenBank/DDBJ databases">
        <authorList>
            <consortium name="DOE Joint Genome Institute"/>
            <person name="Ahrendt S."/>
            <person name="Looney B.P."/>
            <person name="Miyauchi S."/>
            <person name="Morin E."/>
            <person name="Drula E."/>
            <person name="Courty P.E."/>
            <person name="Chicoki N."/>
            <person name="Fauchery L."/>
            <person name="Kohler A."/>
            <person name="Kuo A."/>
            <person name="Labutti K."/>
            <person name="Pangilinan J."/>
            <person name="Lipzen A."/>
            <person name="Riley R."/>
            <person name="Andreopoulos W."/>
            <person name="He G."/>
            <person name="Johnson J."/>
            <person name="Barry K.W."/>
            <person name="Grigoriev I.V."/>
            <person name="Nagy L."/>
            <person name="Hibbett D."/>
            <person name="Henrissat B."/>
            <person name="Matheny P.B."/>
            <person name="Labbe J."/>
            <person name="Martin F."/>
        </authorList>
    </citation>
    <scope>NUCLEOTIDE SEQUENCE</scope>
    <source>
        <strain evidence="1">EC-137</strain>
    </source>
</reference>
<proteinExistence type="predicted"/>
<keyword evidence="2" id="KW-1185">Reference proteome</keyword>
<evidence type="ECO:0000313" key="2">
    <source>
        <dbReference type="Proteomes" id="UP000814128"/>
    </source>
</evidence>